<evidence type="ECO:0000259" key="1">
    <source>
        <dbReference type="Pfam" id="PF13358"/>
    </source>
</evidence>
<dbReference type="RefSeq" id="WP_009530094.1">
    <property type="nucleotide sequence ID" value="NZ_JH414666.1"/>
</dbReference>
<protein>
    <recommendedName>
        <fullName evidence="1">Tc1-like transposase DDE domain-containing protein</fullName>
    </recommendedName>
</protein>
<reference evidence="2 3" key="1">
    <citation type="submission" date="2011-08" db="EMBL/GenBank/DDBJ databases">
        <title>The Genome Sequence of Eubacteriaceae bacterium CM5.</title>
        <authorList>
            <consortium name="The Broad Institute Genome Sequencing Platform"/>
            <person name="Earl A."/>
            <person name="Ward D."/>
            <person name="Feldgarden M."/>
            <person name="Gevers D."/>
            <person name="Sizova M."/>
            <person name="Hazen A."/>
            <person name="Epstein S."/>
            <person name="Young S.K."/>
            <person name="Zeng Q."/>
            <person name="Gargeya S."/>
            <person name="Fitzgerald M."/>
            <person name="Haas B."/>
            <person name="Abouelleil A."/>
            <person name="Alvarado L."/>
            <person name="Arachchi H.M."/>
            <person name="Berlin A."/>
            <person name="Brown A."/>
            <person name="Chapman S.B."/>
            <person name="Chen Z."/>
            <person name="Dunbar C."/>
            <person name="Freedman E."/>
            <person name="Gearin G."/>
            <person name="Gellesch M."/>
            <person name="Goldberg J."/>
            <person name="Griggs A."/>
            <person name="Gujja S."/>
            <person name="Heiman D."/>
            <person name="Howarth C."/>
            <person name="Larson L."/>
            <person name="Lui A."/>
            <person name="MacDonald P.J.P."/>
            <person name="Montmayeur A."/>
            <person name="Murphy C."/>
            <person name="Neiman D."/>
            <person name="Pearson M."/>
            <person name="Priest M."/>
            <person name="Roberts A."/>
            <person name="Saif S."/>
            <person name="Shea T."/>
            <person name="Shenoy N."/>
            <person name="Sisk P."/>
            <person name="Stolte C."/>
            <person name="Sykes S."/>
            <person name="Wortman J."/>
            <person name="Nusbaum C."/>
            <person name="Birren B."/>
        </authorList>
    </citation>
    <scope>NUCLEOTIDE SEQUENCE [LARGE SCALE GENOMIC DNA]</scope>
    <source>
        <strain evidence="2 3">CM5</strain>
    </source>
</reference>
<dbReference type="Gene3D" id="3.30.420.10">
    <property type="entry name" value="Ribonuclease H-like superfamily/Ribonuclease H"/>
    <property type="match status" value="1"/>
</dbReference>
<dbReference type="PATRIC" id="fig|796940.3.peg.2228"/>
<accession>G9XG19</accession>
<evidence type="ECO:0000313" key="2">
    <source>
        <dbReference type="EMBL" id="EHL15516.1"/>
    </source>
</evidence>
<sequence>MAEELLNVYPDKTIRIMFQDEAGFGRISKPKYCWCTKDVRAEVPCHHIREYKYAYGAVEPQTGENFFLVMPYCDTNNMNVFLKNLSKEYKEDIILLVCDGAIWHKSKTLKIPQNIKITHIPPYTPEMNPIEQIWKQIRQMGFKNEVFRTLNEVVDRLCDTINLLTKDMVKSITRREWIESIF</sequence>
<dbReference type="STRING" id="796937.HMPREF9630_02114"/>
<dbReference type="InterPro" id="IPR036397">
    <property type="entry name" value="RNaseH_sf"/>
</dbReference>
<dbReference type="InterPro" id="IPR012337">
    <property type="entry name" value="RNaseH-like_sf"/>
</dbReference>
<feature type="domain" description="Tc1-like transposase DDE" evidence="1">
    <location>
        <begin position="15"/>
        <end position="152"/>
    </location>
</feature>
<dbReference type="Pfam" id="PF13358">
    <property type="entry name" value="DDE_3"/>
    <property type="match status" value="1"/>
</dbReference>
<comment type="caution">
    <text evidence="2">The sequence shown here is derived from an EMBL/GenBank/DDBJ whole genome shotgun (WGS) entry which is preliminary data.</text>
</comment>
<dbReference type="EMBL" id="AFZG01000091">
    <property type="protein sequence ID" value="EHL15516.1"/>
    <property type="molecule type" value="Genomic_DNA"/>
</dbReference>
<dbReference type="SUPFAM" id="SSF53098">
    <property type="entry name" value="Ribonuclease H-like"/>
    <property type="match status" value="1"/>
</dbReference>
<dbReference type="AlphaFoldDB" id="G9XG19"/>
<organism evidence="2 3">
    <name type="scientific">Peptoanaerobacter stomatis</name>
    <dbReference type="NCBI Taxonomy" id="796937"/>
    <lineage>
        <taxon>Bacteria</taxon>
        <taxon>Bacillati</taxon>
        <taxon>Bacillota</taxon>
        <taxon>Clostridia</taxon>
        <taxon>Peptostreptococcales</taxon>
        <taxon>Filifactoraceae</taxon>
        <taxon>Peptoanaerobacter</taxon>
    </lineage>
</organism>
<evidence type="ECO:0000313" key="3">
    <source>
        <dbReference type="Proteomes" id="UP000003379"/>
    </source>
</evidence>
<dbReference type="Proteomes" id="UP000003379">
    <property type="component" value="Unassembled WGS sequence"/>
</dbReference>
<dbReference type="InterPro" id="IPR047655">
    <property type="entry name" value="Transpos_IS630-like"/>
</dbReference>
<dbReference type="InterPro" id="IPR038717">
    <property type="entry name" value="Tc1-like_DDE_dom"/>
</dbReference>
<dbReference type="NCBIfam" id="NF033545">
    <property type="entry name" value="transpos_IS630"/>
    <property type="match status" value="1"/>
</dbReference>
<name>G9XG19_9FIRM</name>
<dbReference type="GO" id="GO:0003676">
    <property type="term" value="F:nucleic acid binding"/>
    <property type="evidence" value="ECO:0007669"/>
    <property type="project" value="InterPro"/>
</dbReference>
<gene>
    <name evidence="2" type="ORF">HMPREF9628_02297</name>
</gene>
<proteinExistence type="predicted"/>
<dbReference type="HOGENOM" id="CLU_056788_6_0_9"/>